<sequence length="93" mass="10134">MTYPVLSPAFAHLHTIDAVLHTMAALRDDVDDLAAAATHARDAVQWQAPSARAFATRADGLERMLRTVRSTLDQAADDLRHARYRIVASAVAP</sequence>
<proteinExistence type="predicted"/>
<name>A0ABX5SW70_9MICO</name>
<dbReference type="RefSeq" id="WP_135070483.1">
    <property type="nucleotide sequence ID" value="NZ_CP038266.1"/>
</dbReference>
<reference evidence="1 2" key="1">
    <citation type="submission" date="2019-03" db="EMBL/GenBank/DDBJ databases">
        <authorList>
            <person name="Dong K."/>
        </authorList>
    </citation>
    <scope>NUCLEOTIDE SEQUENCE [LARGE SCALE GENOMIC DNA]</scope>
    <source>
        <strain evidence="2">dk512</strain>
    </source>
</reference>
<keyword evidence="2" id="KW-1185">Reference proteome</keyword>
<accession>A0ABX5SW70</accession>
<evidence type="ECO:0000313" key="1">
    <source>
        <dbReference type="EMBL" id="QBR90458.1"/>
    </source>
</evidence>
<gene>
    <name evidence="1" type="ORF">E4K62_18295</name>
</gene>
<evidence type="ECO:0008006" key="3">
    <source>
        <dbReference type="Google" id="ProtNLM"/>
    </source>
</evidence>
<evidence type="ECO:0000313" key="2">
    <source>
        <dbReference type="Proteomes" id="UP000295748"/>
    </source>
</evidence>
<dbReference type="Proteomes" id="UP000295748">
    <property type="component" value="Chromosome"/>
</dbReference>
<protein>
    <recommendedName>
        <fullName evidence="3">PE domain-containing protein</fullName>
    </recommendedName>
</protein>
<organism evidence="1 2">
    <name type="scientific">Microbacterium wangchenii</name>
    <dbReference type="NCBI Taxonomy" id="2541726"/>
    <lineage>
        <taxon>Bacteria</taxon>
        <taxon>Bacillati</taxon>
        <taxon>Actinomycetota</taxon>
        <taxon>Actinomycetes</taxon>
        <taxon>Micrococcales</taxon>
        <taxon>Microbacteriaceae</taxon>
        <taxon>Microbacterium</taxon>
    </lineage>
</organism>
<dbReference type="EMBL" id="CP038266">
    <property type="protein sequence ID" value="QBR90458.1"/>
    <property type="molecule type" value="Genomic_DNA"/>
</dbReference>